<dbReference type="InterPro" id="IPR001611">
    <property type="entry name" value="Leu-rich_rpt"/>
</dbReference>
<evidence type="ECO:0000256" key="10">
    <source>
        <dbReference type="ARBA" id="ARBA00068862"/>
    </source>
</evidence>
<comment type="subcellular location">
    <subcellularLocation>
        <location evidence="2">Cytoplasm</location>
        <location evidence="2">Cytoskeleton</location>
        <location evidence="2">Microtubule organizing center</location>
        <location evidence="2">Centrosome</location>
    </subcellularLocation>
</comment>
<dbReference type="Pfam" id="PF00612">
    <property type="entry name" value="IQ"/>
    <property type="match status" value="1"/>
</dbReference>
<dbReference type="Gene3D" id="3.80.10.10">
    <property type="entry name" value="Ribonuclease Inhibitor"/>
    <property type="match status" value="2"/>
</dbReference>
<dbReference type="GO" id="GO:0030030">
    <property type="term" value="P:cell projection organization"/>
    <property type="evidence" value="ECO:0007669"/>
    <property type="project" value="UniProtKB-KW"/>
</dbReference>
<proteinExistence type="predicted"/>
<feature type="region of interest" description="Disordered" evidence="12">
    <location>
        <begin position="294"/>
        <end position="336"/>
    </location>
</feature>
<dbReference type="PROSITE" id="PS50096">
    <property type="entry name" value="IQ"/>
    <property type="match status" value="1"/>
</dbReference>
<dbReference type="EMBL" id="BPLQ01006280">
    <property type="protein sequence ID" value="GIY21284.1"/>
    <property type="molecule type" value="Genomic_DNA"/>
</dbReference>
<keyword evidence="5" id="KW-0677">Repeat</keyword>
<evidence type="ECO:0000256" key="2">
    <source>
        <dbReference type="ARBA" id="ARBA00004300"/>
    </source>
</evidence>
<dbReference type="InterPro" id="IPR000048">
    <property type="entry name" value="IQ_motif_EF-hand-BS"/>
</dbReference>
<dbReference type="FunFam" id="3.80.10.10:FF:000165">
    <property type="entry name" value="Centrosomal protein of 97 kDa"/>
    <property type="match status" value="1"/>
</dbReference>
<dbReference type="Proteomes" id="UP001054837">
    <property type="component" value="Unassembled WGS sequence"/>
</dbReference>
<dbReference type="InterPro" id="IPR032675">
    <property type="entry name" value="LRR_dom_sf"/>
</dbReference>
<dbReference type="SUPFAM" id="SSF52058">
    <property type="entry name" value="L domain-like"/>
    <property type="match status" value="1"/>
</dbReference>
<keyword evidence="3" id="KW-0963">Cytoplasm</keyword>
<feature type="compositionally biased region" description="Polar residues" evidence="12">
    <location>
        <begin position="359"/>
        <end position="373"/>
    </location>
</feature>
<feature type="compositionally biased region" description="Low complexity" evidence="12">
    <location>
        <begin position="303"/>
        <end position="317"/>
    </location>
</feature>
<accession>A0AAV4RJS2</accession>
<evidence type="ECO:0000256" key="9">
    <source>
        <dbReference type="ARBA" id="ARBA00058656"/>
    </source>
</evidence>
<evidence type="ECO:0000256" key="7">
    <source>
        <dbReference type="ARBA" id="ARBA00023212"/>
    </source>
</evidence>
<feature type="region of interest" description="Disordered" evidence="12">
    <location>
        <begin position="401"/>
        <end position="532"/>
    </location>
</feature>
<name>A0AAV4RJS2_9ARAC</name>
<feature type="compositionally biased region" description="Low complexity" evidence="12">
    <location>
        <begin position="738"/>
        <end position="753"/>
    </location>
</feature>
<reference evidence="13 14" key="1">
    <citation type="submission" date="2021-06" db="EMBL/GenBank/DDBJ databases">
        <title>Caerostris darwini draft genome.</title>
        <authorList>
            <person name="Kono N."/>
            <person name="Arakawa K."/>
        </authorList>
    </citation>
    <scope>NUCLEOTIDE SEQUENCE [LARGE SCALE GENOMIC DNA]</scope>
</reference>
<feature type="region of interest" description="Disordered" evidence="12">
    <location>
        <begin position="737"/>
        <end position="783"/>
    </location>
</feature>
<feature type="compositionally biased region" description="Polar residues" evidence="12">
    <location>
        <begin position="506"/>
        <end position="532"/>
    </location>
</feature>
<dbReference type="PROSITE" id="PS51450">
    <property type="entry name" value="LRR"/>
    <property type="match status" value="5"/>
</dbReference>
<comment type="function">
    <text evidence="9">Acts as a key negative regulator of ciliogenesis in collaboration with CCP110 by capping the mother centriole thereby preventing cilia formation. Required for recruitment of CCP110 to the centrosome.</text>
</comment>
<feature type="compositionally biased region" description="Polar residues" evidence="12">
    <location>
        <begin position="467"/>
        <end position="481"/>
    </location>
</feature>
<comment type="caution">
    <text evidence="13">The sequence shown here is derived from an EMBL/GenBank/DDBJ whole genome shotgun (WGS) entry which is preliminary data.</text>
</comment>
<keyword evidence="14" id="KW-1185">Reference proteome</keyword>
<dbReference type="InterPro" id="IPR050576">
    <property type="entry name" value="Cilia_flagella_integrity"/>
</dbReference>
<evidence type="ECO:0000256" key="5">
    <source>
        <dbReference type="ARBA" id="ARBA00022737"/>
    </source>
</evidence>
<protein>
    <recommendedName>
        <fullName evidence="10">Centrosomal protein of 97 kDa</fullName>
    </recommendedName>
    <alternativeName>
        <fullName evidence="8">Dynein axonemal assembly factor 1 homolog</fullName>
    </alternativeName>
    <alternativeName>
        <fullName evidence="11">Leucine-rich repeat and IQ domain-containing protein 2</fullName>
    </alternativeName>
</protein>
<feature type="compositionally biased region" description="Polar residues" evidence="12">
    <location>
        <begin position="318"/>
        <end position="330"/>
    </location>
</feature>
<evidence type="ECO:0000256" key="12">
    <source>
        <dbReference type="SAM" id="MobiDB-lite"/>
    </source>
</evidence>
<organism evidence="13 14">
    <name type="scientific">Caerostris darwini</name>
    <dbReference type="NCBI Taxonomy" id="1538125"/>
    <lineage>
        <taxon>Eukaryota</taxon>
        <taxon>Metazoa</taxon>
        <taxon>Ecdysozoa</taxon>
        <taxon>Arthropoda</taxon>
        <taxon>Chelicerata</taxon>
        <taxon>Arachnida</taxon>
        <taxon>Araneae</taxon>
        <taxon>Araneomorphae</taxon>
        <taxon>Entelegynae</taxon>
        <taxon>Araneoidea</taxon>
        <taxon>Araneidae</taxon>
        <taxon>Caerostris</taxon>
    </lineage>
</organism>
<evidence type="ECO:0000256" key="1">
    <source>
        <dbReference type="ARBA" id="ARBA00003843"/>
    </source>
</evidence>
<evidence type="ECO:0000256" key="11">
    <source>
        <dbReference type="ARBA" id="ARBA00076677"/>
    </source>
</evidence>
<evidence type="ECO:0000256" key="8">
    <source>
        <dbReference type="ARBA" id="ARBA00024433"/>
    </source>
</evidence>
<dbReference type="AlphaFoldDB" id="A0AAV4RJS2"/>
<dbReference type="SMART" id="SM00015">
    <property type="entry name" value="IQ"/>
    <property type="match status" value="1"/>
</dbReference>
<feature type="compositionally biased region" description="Low complexity" evidence="12">
    <location>
        <begin position="771"/>
        <end position="783"/>
    </location>
</feature>
<evidence type="ECO:0000256" key="6">
    <source>
        <dbReference type="ARBA" id="ARBA00022794"/>
    </source>
</evidence>
<dbReference type="PANTHER" id="PTHR45973:SF2">
    <property type="entry name" value="CENTROSOMAL PROTEIN OF 97 KDA"/>
    <property type="match status" value="1"/>
</dbReference>
<dbReference type="PANTHER" id="PTHR45973">
    <property type="entry name" value="PROTEIN PHOSPHATASE 1 REGULATORY SUBUNIT SDS22-RELATED"/>
    <property type="match status" value="1"/>
</dbReference>
<evidence type="ECO:0000313" key="13">
    <source>
        <dbReference type="EMBL" id="GIY21284.1"/>
    </source>
</evidence>
<dbReference type="Pfam" id="PF14580">
    <property type="entry name" value="LRR_9"/>
    <property type="match status" value="1"/>
</dbReference>
<dbReference type="SMART" id="SM00365">
    <property type="entry name" value="LRR_SD22"/>
    <property type="match status" value="5"/>
</dbReference>
<keyword evidence="4" id="KW-0433">Leucine-rich repeat</keyword>
<evidence type="ECO:0000313" key="14">
    <source>
        <dbReference type="Proteomes" id="UP001054837"/>
    </source>
</evidence>
<evidence type="ECO:0000256" key="4">
    <source>
        <dbReference type="ARBA" id="ARBA00022614"/>
    </source>
</evidence>
<keyword evidence="6" id="KW-0970">Cilium biogenesis/degradation</keyword>
<feature type="region of interest" description="Disordered" evidence="12">
    <location>
        <begin position="359"/>
        <end position="382"/>
    </location>
</feature>
<dbReference type="GO" id="GO:0005813">
    <property type="term" value="C:centrosome"/>
    <property type="evidence" value="ECO:0007669"/>
    <property type="project" value="UniProtKB-SubCell"/>
</dbReference>
<dbReference type="GO" id="GO:1902018">
    <property type="term" value="P:negative regulation of cilium assembly"/>
    <property type="evidence" value="ECO:0007669"/>
    <property type="project" value="TreeGrafter"/>
</dbReference>
<sequence length="1270" mass="141693">MAANEKHTLDLSGSGIKKLEKRDGVGFKHLILDNNELTKLENLECFPDVEKVTASGNVIIRMYGVSKCHHLTHLNLPNNNIVCIEGLKEIPNLSFLNLSVNNIKVIQNLQFSNNLVHLDLSRNNISAISDLSNLTKLKIFHLNGNKISTLNRASTYFPTCICTLSLSDNCLADINEISHLVKLHCLEQLTISGNPCLSTEELPLPPFDYRPFIINWCLGLRLLDGHVATQKESLKAEWLYSQGKGRHYKPGEHMELVEYLGQVCPVTADQSTDEEDEKLIRILHKQRQHKEQFLNEMSQVPLSETAETPTASSSSMTQSYHFKTDTSPKNQDSEVLANSNIVPSKIMYESAPEVLFHPTTSETTQSAPPSFQSGKYPRSVSKSEILHSSIKSPIMIEQVEVESSNKSKAPEPTKSPYQYYEDRKVRPSTSSEIRPTHTPKGTLIRKVSKRATSPCTSAPPGGRSKLPHSTSRNRISPSRSCILTARLSAAAKNSSESDTSEEVSHTNRTPQRSFRSLSTDTQSGSNSPILQQHVYTSSLSPTKRAFGMDSGSQIQVTTSPKFIHGSPSQIAKSKTMSEIYGKSDEDIAKAATKIQSLWRGYFVRHHNQRVFKLLQEIRFRRLEDHIQHLHGHLCRLTDFVLRQQQDLQHERELRKIQAEDIRHLHEKAKDLQKSVSVVLSKAKVNVFQASSEHDSSNRDLSRDNTILSDAKFDKHLPPHSDSLNLALKFSTQMYQENSSMYSPSSQTSSATSSVPDTSFNRPKTRRELQPSASDMSDADSGMQSMVSPNVAVGDCERHNLSHEMDHLTMNGYANDSYSFPSYRDYTRKCSNKYHSEKESHYEDNTAVHAKMNKHHTKNLSSLRHLPMSAIPSADGDACCMQSSHLPNVHLAKNSMLLNKTNYVEYPNSSVENSPCSVNSEPYSFSKHHIYSNVVTNPPCQAKPEELSKWKNSCISNGFVDVVQGKEHFPESLASCCSKSCLSHQMKDKIITHHTRCPKSGTQNLCKHVEKTDKSSESSESFFAGKGCAMLPKRQFAPNKVTSPLEEKDSPSSPCTVEMSGCISHSCSFQSDGFAAEELSATATVKLFSTRAVSMTCTNGTMSPSTNPQRPLTLSDASPQANLRSPLVLAASVWEKKVQDIESTFHQLQTQIRDLEGAFGQIGQFGQFFYPGILQEEPKEVRPAIHCAEPSTGALALDMPKINLKRSDHASDRLFQTCFAGGVPYLPQSSQHQQSVNHNLNDCRVEEIDQDVHPLIEERDELSIPTSESKS</sequence>
<keyword evidence="7" id="KW-0206">Cytoskeleton</keyword>
<comment type="function">
    <text evidence="1">Cilium-specific protein required for cilia structures.</text>
</comment>
<evidence type="ECO:0000256" key="3">
    <source>
        <dbReference type="ARBA" id="ARBA00022490"/>
    </source>
</evidence>
<gene>
    <name evidence="13" type="primary">cep97</name>
    <name evidence="13" type="ORF">CDAR_164791</name>
</gene>
<dbReference type="CDD" id="cd23767">
    <property type="entry name" value="IQCD"/>
    <property type="match status" value="1"/>
</dbReference>